<evidence type="ECO:0000256" key="4">
    <source>
        <dbReference type="ARBA" id="ARBA00022481"/>
    </source>
</evidence>
<dbReference type="OrthoDB" id="6315619at2"/>
<dbReference type="Gene3D" id="3.55.40.10">
    <property type="entry name" value="minor pseudopilin epsh domain"/>
    <property type="match status" value="1"/>
</dbReference>
<dbReference type="InterPro" id="IPR022346">
    <property type="entry name" value="T2SS_GspH"/>
</dbReference>
<dbReference type="GO" id="GO:0015627">
    <property type="term" value="C:type II protein secretion system complex"/>
    <property type="evidence" value="ECO:0007669"/>
    <property type="project" value="InterPro"/>
</dbReference>
<dbReference type="eggNOG" id="COG4970">
    <property type="taxonomic scope" value="Bacteria"/>
</dbReference>
<evidence type="ECO:0000256" key="7">
    <source>
        <dbReference type="ARBA" id="ARBA00022989"/>
    </source>
</evidence>
<keyword evidence="4" id="KW-0488">Methylation</keyword>
<accession>A0A0F4Q037</accession>
<evidence type="ECO:0000256" key="3">
    <source>
        <dbReference type="ARBA" id="ARBA00022475"/>
    </source>
</evidence>
<evidence type="ECO:0000256" key="9">
    <source>
        <dbReference type="ARBA" id="ARBA00025772"/>
    </source>
</evidence>
<keyword evidence="3" id="KW-1003">Cell membrane</keyword>
<evidence type="ECO:0000259" key="12">
    <source>
        <dbReference type="Pfam" id="PF12019"/>
    </source>
</evidence>
<keyword evidence="5" id="KW-0997">Cell inner membrane</keyword>
<dbReference type="RefSeq" id="WP_045978201.1">
    <property type="nucleotide sequence ID" value="NZ_JXXY01000001.1"/>
</dbReference>
<keyword evidence="6 11" id="KW-0812">Transmembrane</keyword>
<dbReference type="GO" id="GO:0005886">
    <property type="term" value="C:plasma membrane"/>
    <property type="evidence" value="ECO:0007669"/>
    <property type="project" value="UniProtKB-SubCell"/>
</dbReference>
<reference evidence="13 14" key="1">
    <citation type="journal article" date="2015" name="BMC Genomics">
        <title>Genome mining reveals unlocked bioactive potential of marine Gram-negative bacteria.</title>
        <authorList>
            <person name="Machado H."/>
            <person name="Sonnenschein E.C."/>
            <person name="Melchiorsen J."/>
            <person name="Gram L."/>
        </authorList>
    </citation>
    <scope>NUCLEOTIDE SEQUENCE [LARGE SCALE GENOMIC DNA]</scope>
    <source>
        <strain evidence="13 14">S3137</strain>
    </source>
</reference>
<dbReference type="EMBL" id="JXXZ01000004">
    <property type="protein sequence ID" value="KJZ01081.1"/>
    <property type="molecule type" value="Genomic_DNA"/>
</dbReference>
<protein>
    <recommendedName>
        <fullName evidence="2">Type II secretion system protein H</fullName>
    </recommendedName>
    <alternativeName>
        <fullName evidence="10">General secretion pathway protein H</fullName>
    </alternativeName>
</protein>
<evidence type="ECO:0000256" key="1">
    <source>
        <dbReference type="ARBA" id="ARBA00004377"/>
    </source>
</evidence>
<sequence>MNALATPMCSHITNVGTTLIELLVTIGIAAMFAAVTLFNAQDWAYQNRRSDYIEQLYTHLFAARSYAIFNNHYVSVCPAIAERCVPNWQNNIMVFVDNNNDKQRGGDEPVLNILTVPIGYDTIDYPRRAVTFKPTGALGGFQSGSFVYCSVEDKLNQPAYRITVSQTGRLRIKQDSDKC</sequence>
<dbReference type="Pfam" id="PF12019">
    <property type="entry name" value="GspH"/>
    <property type="match status" value="1"/>
</dbReference>
<evidence type="ECO:0000256" key="10">
    <source>
        <dbReference type="ARBA" id="ARBA00030775"/>
    </source>
</evidence>
<evidence type="ECO:0000256" key="2">
    <source>
        <dbReference type="ARBA" id="ARBA00021549"/>
    </source>
</evidence>
<dbReference type="AlphaFoldDB" id="A0A0F4Q037"/>
<feature type="domain" description="General secretion pathway GspH" evidence="12">
    <location>
        <begin position="54"/>
        <end position="168"/>
    </location>
</feature>
<organism evidence="13 14">
    <name type="scientific">Pseudoalteromonas ruthenica</name>
    <dbReference type="NCBI Taxonomy" id="151081"/>
    <lineage>
        <taxon>Bacteria</taxon>
        <taxon>Pseudomonadati</taxon>
        <taxon>Pseudomonadota</taxon>
        <taxon>Gammaproteobacteria</taxon>
        <taxon>Alteromonadales</taxon>
        <taxon>Pseudoalteromonadaceae</taxon>
        <taxon>Pseudoalteromonas</taxon>
    </lineage>
</organism>
<evidence type="ECO:0000256" key="11">
    <source>
        <dbReference type="SAM" id="Phobius"/>
    </source>
</evidence>
<evidence type="ECO:0000313" key="14">
    <source>
        <dbReference type="Proteomes" id="UP000033664"/>
    </source>
</evidence>
<dbReference type="GeneID" id="58227710"/>
<evidence type="ECO:0000256" key="5">
    <source>
        <dbReference type="ARBA" id="ARBA00022519"/>
    </source>
</evidence>
<comment type="caution">
    <text evidence="13">The sequence shown here is derived from an EMBL/GenBank/DDBJ whole genome shotgun (WGS) entry which is preliminary data.</text>
</comment>
<proteinExistence type="inferred from homology"/>
<dbReference type="GO" id="GO:0015628">
    <property type="term" value="P:protein secretion by the type II secretion system"/>
    <property type="evidence" value="ECO:0007669"/>
    <property type="project" value="InterPro"/>
</dbReference>
<dbReference type="Proteomes" id="UP000033664">
    <property type="component" value="Unassembled WGS sequence"/>
</dbReference>
<comment type="similarity">
    <text evidence="9">Belongs to the GSP H family.</text>
</comment>
<dbReference type="SUPFAM" id="SSF54523">
    <property type="entry name" value="Pili subunits"/>
    <property type="match status" value="1"/>
</dbReference>
<name>A0A0F4Q037_9GAMM</name>
<gene>
    <name evidence="13" type="ORF">TW72_04315</name>
</gene>
<dbReference type="PATRIC" id="fig|151081.8.peg.257"/>
<dbReference type="InterPro" id="IPR045584">
    <property type="entry name" value="Pilin-like"/>
</dbReference>
<evidence type="ECO:0000256" key="6">
    <source>
        <dbReference type="ARBA" id="ARBA00022692"/>
    </source>
</evidence>
<keyword evidence="7 11" id="KW-1133">Transmembrane helix</keyword>
<evidence type="ECO:0000313" key="13">
    <source>
        <dbReference type="EMBL" id="KJZ01081.1"/>
    </source>
</evidence>
<keyword evidence="14" id="KW-1185">Reference proteome</keyword>
<evidence type="ECO:0000256" key="8">
    <source>
        <dbReference type="ARBA" id="ARBA00023136"/>
    </source>
</evidence>
<keyword evidence="8 11" id="KW-0472">Membrane</keyword>
<feature type="transmembrane region" description="Helical" evidence="11">
    <location>
        <begin position="20"/>
        <end position="40"/>
    </location>
</feature>
<comment type="subcellular location">
    <subcellularLocation>
        <location evidence="1">Cell inner membrane</location>
        <topology evidence="1">Single-pass membrane protein</topology>
    </subcellularLocation>
</comment>